<accession>A0A2V1DHL2</accession>
<dbReference type="STRING" id="97972.A0A2V1DHL2"/>
<dbReference type="GO" id="GO:0002100">
    <property type="term" value="P:tRNA wobble adenosine to inosine editing"/>
    <property type="evidence" value="ECO:0007669"/>
    <property type="project" value="InterPro"/>
</dbReference>
<dbReference type="GO" id="GO:0043829">
    <property type="term" value="F:tRNA-specific adenosine-37 deaminase activity"/>
    <property type="evidence" value="ECO:0007669"/>
    <property type="project" value="TreeGrafter"/>
</dbReference>
<feature type="region of interest" description="Disordered" evidence="1">
    <location>
        <begin position="111"/>
        <end position="139"/>
    </location>
</feature>
<dbReference type="EMBL" id="KZ805433">
    <property type="protein sequence ID" value="PVH97548.1"/>
    <property type="molecule type" value="Genomic_DNA"/>
</dbReference>
<dbReference type="Proteomes" id="UP000244855">
    <property type="component" value="Unassembled WGS sequence"/>
</dbReference>
<dbReference type="SMART" id="SM00552">
    <property type="entry name" value="ADEAMc"/>
    <property type="match status" value="1"/>
</dbReference>
<proteinExistence type="predicted"/>
<dbReference type="GO" id="GO:0003723">
    <property type="term" value="F:RNA binding"/>
    <property type="evidence" value="ECO:0007669"/>
    <property type="project" value="InterPro"/>
</dbReference>
<reference evidence="3 4" key="1">
    <citation type="journal article" date="2018" name="Sci. Rep.">
        <title>Comparative genomics provides insights into the lifestyle and reveals functional heterogeneity of dark septate endophytic fungi.</title>
        <authorList>
            <person name="Knapp D.G."/>
            <person name="Nemeth J.B."/>
            <person name="Barry K."/>
            <person name="Hainaut M."/>
            <person name="Henrissat B."/>
            <person name="Johnson J."/>
            <person name="Kuo A."/>
            <person name="Lim J.H.P."/>
            <person name="Lipzen A."/>
            <person name="Nolan M."/>
            <person name="Ohm R.A."/>
            <person name="Tamas L."/>
            <person name="Grigoriev I.V."/>
            <person name="Spatafora J.W."/>
            <person name="Nagy L.G."/>
            <person name="Kovacs G.M."/>
        </authorList>
    </citation>
    <scope>NUCLEOTIDE SEQUENCE [LARGE SCALE GENOMIC DNA]</scope>
    <source>
        <strain evidence="3 4">DSE2036</strain>
    </source>
</reference>
<evidence type="ECO:0000256" key="1">
    <source>
        <dbReference type="SAM" id="MobiDB-lite"/>
    </source>
</evidence>
<name>A0A2V1DHL2_9PLEO</name>
<dbReference type="PROSITE" id="PS50141">
    <property type="entry name" value="A_DEAMIN_EDITASE"/>
    <property type="match status" value="1"/>
</dbReference>
<dbReference type="PANTHER" id="PTHR47803">
    <property type="entry name" value="TRNA-SPECIFIC ADENOSINE DEAMINASE 1"/>
    <property type="match status" value="1"/>
</dbReference>
<dbReference type="Pfam" id="PF02137">
    <property type="entry name" value="A_deamin"/>
    <property type="match status" value="1"/>
</dbReference>
<feature type="non-terminal residue" evidence="3">
    <location>
        <position position="367"/>
    </location>
</feature>
<organism evidence="3 4">
    <name type="scientific">Periconia macrospinosa</name>
    <dbReference type="NCBI Taxonomy" id="97972"/>
    <lineage>
        <taxon>Eukaryota</taxon>
        <taxon>Fungi</taxon>
        <taxon>Dikarya</taxon>
        <taxon>Ascomycota</taxon>
        <taxon>Pezizomycotina</taxon>
        <taxon>Dothideomycetes</taxon>
        <taxon>Pleosporomycetidae</taxon>
        <taxon>Pleosporales</taxon>
        <taxon>Massarineae</taxon>
        <taxon>Periconiaceae</taxon>
        <taxon>Periconia</taxon>
    </lineage>
</organism>
<feature type="domain" description="A to I editase" evidence="2">
    <location>
        <begin position="1"/>
        <end position="357"/>
    </location>
</feature>
<dbReference type="InterPro" id="IPR042935">
    <property type="entry name" value="Tad1"/>
</dbReference>
<keyword evidence="4" id="KW-1185">Reference proteome</keyword>
<dbReference type="OrthoDB" id="10268011at2759"/>
<protein>
    <submittedName>
        <fullName evidence="3">tRNA-specific adenosine deaminase</fullName>
    </submittedName>
</protein>
<dbReference type="AlphaFoldDB" id="A0A2V1DHL2"/>
<evidence type="ECO:0000313" key="4">
    <source>
        <dbReference type="Proteomes" id="UP000244855"/>
    </source>
</evidence>
<feature type="compositionally biased region" description="Low complexity" evidence="1">
    <location>
        <begin position="119"/>
        <end position="133"/>
    </location>
</feature>
<dbReference type="PANTHER" id="PTHR47803:SF1">
    <property type="entry name" value="TRNA-SPECIFIC ADENOSINE DEAMINASE 1"/>
    <property type="match status" value="1"/>
</dbReference>
<evidence type="ECO:0000313" key="3">
    <source>
        <dbReference type="EMBL" id="PVH97548.1"/>
    </source>
</evidence>
<dbReference type="InterPro" id="IPR002466">
    <property type="entry name" value="A_deamin"/>
</dbReference>
<evidence type="ECO:0000259" key="2">
    <source>
        <dbReference type="PROSITE" id="PS50141"/>
    </source>
</evidence>
<gene>
    <name evidence="3" type="ORF">DM02DRAFT_489650</name>
</gene>
<sequence length="367" mass="39709">MKCLPSTKLPLANGCVLHDWHAEILAIRAFNRFLLDQLELLLKSPSPSSDFIRRRHPDELLTTTTTEAPPEHQPPFTIKEDVQIYMYCSEAPCGDASMELIMDLQEDATPWTSPAPVISSTPATSPSQSTPTSGLRGRSHFSHLGTLRYKPSRPDAPPTTSKSCTDKLTLIQATSLLSSLTSTLISPRNAYLTSLILPSSQLVPSACARAFRTRMTHVTDDVVSGWTGGYTWRPFEVRGTSREFSFSRRSTGAGEKAIPSNISAVYTPAWQETLIGGVLQGRKQFDVRGASRVCRKGMWGMAGRVAMGLGVGVVREALSTKGKVGGGYAAVKESGVLSARRKVKGDVRKGVLGGWVRGVGDDGFGIE</sequence>